<evidence type="ECO:0000313" key="2">
    <source>
        <dbReference type="EMBL" id="GAI15342.1"/>
    </source>
</evidence>
<evidence type="ECO:0008006" key="3">
    <source>
        <dbReference type="Google" id="ProtNLM"/>
    </source>
</evidence>
<organism evidence="2">
    <name type="scientific">marine sediment metagenome</name>
    <dbReference type="NCBI Taxonomy" id="412755"/>
    <lineage>
        <taxon>unclassified sequences</taxon>
        <taxon>metagenomes</taxon>
        <taxon>ecological metagenomes</taxon>
    </lineage>
</organism>
<dbReference type="InterPro" id="IPR008979">
    <property type="entry name" value="Galactose-bd-like_sf"/>
</dbReference>
<accession>X1L7N5</accession>
<dbReference type="EMBL" id="BARV01006631">
    <property type="protein sequence ID" value="GAI15342.1"/>
    <property type="molecule type" value="Genomic_DNA"/>
</dbReference>
<feature type="non-terminal residue" evidence="2">
    <location>
        <position position="1"/>
    </location>
</feature>
<name>X1L7N5_9ZZZZ</name>
<dbReference type="AlphaFoldDB" id="X1L7N5"/>
<reference evidence="2" key="1">
    <citation type="journal article" date="2014" name="Front. Microbiol.">
        <title>High frequency of phylogenetically diverse reductive dehalogenase-homologous genes in deep subseafloor sedimentary metagenomes.</title>
        <authorList>
            <person name="Kawai M."/>
            <person name="Futagami T."/>
            <person name="Toyoda A."/>
            <person name="Takaki Y."/>
            <person name="Nishi S."/>
            <person name="Hori S."/>
            <person name="Arai W."/>
            <person name="Tsubouchi T."/>
            <person name="Morono Y."/>
            <person name="Uchiyama I."/>
            <person name="Ito T."/>
            <person name="Fujiyama A."/>
            <person name="Inagaki F."/>
            <person name="Takami H."/>
        </authorList>
    </citation>
    <scope>NUCLEOTIDE SEQUENCE</scope>
    <source>
        <strain evidence="2">Expedition CK06-06</strain>
    </source>
</reference>
<evidence type="ECO:0000256" key="1">
    <source>
        <dbReference type="SAM" id="MobiDB-lite"/>
    </source>
</evidence>
<dbReference type="SUPFAM" id="SSF49785">
    <property type="entry name" value="Galactose-binding domain-like"/>
    <property type="match status" value="1"/>
</dbReference>
<feature type="region of interest" description="Disordered" evidence="1">
    <location>
        <begin position="1"/>
        <end position="23"/>
    </location>
</feature>
<protein>
    <recommendedName>
        <fullName evidence="3">F5/8 type C domain-containing protein</fullName>
    </recommendedName>
</protein>
<proteinExistence type="predicted"/>
<comment type="caution">
    <text evidence="2">The sequence shown here is derived from an EMBL/GenBank/DDBJ whole genome shotgun (WGS) entry which is preliminary data.</text>
</comment>
<gene>
    <name evidence="2" type="ORF">S06H3_13570</name>
</gene>
<dbReference type="Gene3D" id="2.60.120.260">
    <property type="entry name" value="Galactose-binding domain-like"/>
    <property type="match status" value="1"/>
</dbReference>
<sequence>NVLPKPMFVGTPQDTRVPNLEKPLGKPRAPFLAPAGTTNVALEKPVSSSDEEPIIGEIEMITDGDKEAADGSYVELGPFVQHITIDLEAMHEIYAIVIWHYHKQARVYFDVVVQVADDPDFITNVRTLFNNDIDNSAGIGVGKDMHYTETNEGRLIDAKSVKARYVRLYSNGNTGNDLNHYIEVAVYGKLVE</sequence>